<dbReference type="GO" id="GO:0016853">
    <property type="term" value="F:isomerase activity"/>
    <property type="evidence" value="ECO:0007669"/>
    <property type="project" value="UniProtKB-KW"/>
</dbReference>
<dbReference type="GO" id="GO:0005737">
    <property type="term" value="C:cytoplasm"/>
    <property type="evidence" value="ECO:0007669"/>
    <property type="project" value="TreeGrafter"/>
</dbReference>
<name>A0A1M4TLM2_STRHI</name>
<evidence type="ECO:0000256" key="2">
    <source>
        <dbReference type="ARBA" id="ARBA00023235"/>
    </source>
</evidence>
<comment type="similarity">
    <text evidence="1">Belongs to the PhzF family.</text>
</comment>
<keyword evidence="2" id="KW-0413">Isomerase</keyword>
<dbReference type="STRING" id="2017.SAMN05444320_101130"/>
<gene>
    <name evidence="4" type="ORF">SAMN05444320_101130</name>
</gene>
<dbReference type="AlphaFoldDB" id="A0A1M4TLM2"/>
<dbReference type="PANTHER" id="PTHR13774">
    <property type="entry name" value="PHENAZINE BIOSYNTHESIS PROTEIN"/>
    <property type="match status" value="1"/>
</dbReference>
<feature type="active site" evidence="3">
    <location>
        <position position="46"/>
    </location>
</feature>
<dbReference type="SUPFAM" id="SSF54506">
    <property type="entry name" value="Diaminopimelate epimerase-like"/>
    <property type="match status" value="1"/>
</dbReference>
<proteinExistence type="inferred from homology"/>
<dbReference type="PANTHER" id="PTHR13774:SF17">
    <property type="entry name" value="PHENAZINE BIOSYNTHESIS-LIKE DOMAIN-CONTAINING PROTEIN"/>
    <property type="match status" value="1"/>
</dbReference>
<dbReference type="Pfam" id="PF02567">
    <property type="entry name" value="PhzC-PhzF"/>
    <property type="match status" value="1"/>
</dbReference>
<reference evidence="4 5" key="1">
    <citation type="submission" date="2016-11" db="EMBL/GenBank/DDBJ databases">
        <authorList>
            <person name="Jaros S."/>
            <person name="Januszkiewicz K."/>
            <person name="Wedrychowicz H."/>
        </authorList>
    </citation>
    <scope>NUCLEOTIDE SEQUENCE [LARGE SCALE GENOMIC DNA]</scope>
    <source>
        <strain evidence="4 5">DSM 44523</strain>
    </source>
</reference>
<dbReference type="Proteomes" id="UP000184501">
    <property type="component" value="Unassembled WGS sequence"/>
</dbReference>
<keyword evidence="5" id="KW-1185">Reference proteome</keyword>
<accession>A0A1M4TLM2</accession>
<evidence type="ECO:0000313" key="4">
    <source>
        <dbReference type="EMBL" id="SHE45361.1"/>
    </source>
</evidence>
<dbReference type="PIRSF" id="PIRSF016184">
    <property type="entry name" value="PhzC_PhzF"/>
    <property type="match status" value="1"/>
</dbReference>
<evidence type="ECO:0000313" key="5">
    <source>
        <dbReference type="Proteomes" id="UP000184501"/>
    </source>
</evidence>
<organism evidence="4 5">
    <name type="scientific">Streptoalloteichus hindustanus</name>
    <dbReference type="NCBI Taxonomy" id="2017"/>
    <lineage>
        <taxon>Bacteria</taxon>
        <taxon>Bacillati</taxon>
        <taxon>Actinomycetota</taxon>
        <taxon>Actinomycetes</taxon>
        <taxon>Pseudonocardiales</taxon>
        <taxon>Pseudonocardiaceae</taxon>
        <taxon>Streptoalloteichus</taxon>
    </lineage>
</organism>
<dbReference type="OrthoDB" id="9788221at2"/>
<sequence length="264" mass="27656">MTVEVHVVDAFTDRSFAGNPAGVVLLSEPADPAWMQSVAAELKHAETAFVVMNSTVEGPVDGALPLRWFTPTAEVDLCGHATLAAAHVLGGVRRFATASGELVCTPVGDGWIEMDFPADPPTPATVEPDPLTALPGVTARAVLRGRFDVLVEASSAAEVRALRPDLDLIEKIDARGVVVTAPGDVPGVDCVSRCFYPAYGVPEDPVTGSAHCTLAAWWSARLGRATLVGEQASPRGGTVRMTVEGDRVRLAGRAVSVLRGELLV</sequence>
<protein>
    <submittedName>
        <fullName evidence="4">Phenazine biosynthesis protein PhzF family</fullName>
    </submittedName>
</protein>
<evidence type="ECO:0000256" key="1">
    <source>
        <dbReference type="ARBA" id="ARBA00008270"/>
    </source>
</evidence>
<dbReference type="RefSeq" id="WP_073479369.1">
    <property type="nucleotide sequence ID" value="NZ_FQVN01000001.1"/>
</dbReference>
<dbReference type="NCBIfam" id="TIGR00654">
    <property type="entry name" value="PhzF_family"/>
    <property type="match status" value="1"/>
</dbReference>
<evidence type="ECO:0000256" key="3">
    <source>
        <dbReference type="PIRSR" id="PIRSR016184-1"/>
    </source>
</evidence>
<dbReference type="EMBL" id="FQVN01000001">
    <property type="protein sequence ID" value="SHE45361.1"/>
    <property type="molecule type" value="Genomic_DNA"/>
</dbReference>
<dbReference type="Gene3D" id="3.10.310.10">
    <property type="entry name" value="Diaminopimelate Epimerase, Chain A, domain 1"/>
    <property type="match status" value="2"/>
</dbReference>
<dbReference type="InterPro" id="IPR003719">
    <property type="entry name" value="Phenazine_PhzF-like"/>
</dbReference>